<dbReference type="PROSITE" id="PS50240">
    <property type="entry name" value="TRYPSIN_DOM"/>
    <property type="match status" value="1"/>
</dbReference>
<dbReference type="InterPro" id="IPR033116">
    <property type="entry name" value="TRYPSIN_SER"/>
</dbReference>
<keyword evidence="3 8" id="KW-0645">Protease</keyword>
<feature type="signal peptide" evidence="9">
    <location>
        <begin position="1"/>
        <end position="17"/>
    </location>
</feature>
<organism evidence="11">
    <name type="scientific">Pristhesancus plagipennis</name>
    <name type="common">Common assassin bug</name>
    <dbReference type="NCBI Taxonomy" id="1955184"/>
    <lineage>
        <taxon>Eukaryota</taxon>
        <taxon>Metazoa</taxon>
        <taxon>Ecdysozoa</taxon>
        <taxon>Arthropoda</taxon>
        <taxon>Hexapoda</taxon>
        <taxon>Insecta</taxon>
        <taxon>Pterygota</taxon>
        <taxon>Neoptera</taxon>
        <taxon>Paraneoptera</taxon>
        <taxon>Hemiptera</taxon>
        <taxon>Heteroptera</taxon>
        <taxon>Panheteroptera</taxon>
        <taxon>Cimicomorpha</taxon>
        <taxon>Reduviidae</taxon>
        <taxon>Harpactorinae</taxon>
        <taxon>Harpactorini</taxon>
        <taxon>Pristhesancus</taxon>
    </lineage>
</organism>
<dbReference type="GO" id="GO:0005576">
    <property type="term" value="C:extracellular region"/>
    <property type="evidence" value="ECO:0007669"/>
    <property type="project" value="UniProtKB-SubCell"/>
</dbReference>
<dbReference type="Gene3D" id="2.40.10.10">
    <property type="entry name" value="Trypsin-like serine proteases"/>
    <property type="match status" value="1"/>
</dbReference>
<dbReference type="EMBL" id="KX459670">
    <property type="protein sequence ID" value="AQM58421.1"/>
    <property type="molecule type" value="mRNA"/>
</dbReference>
<dbReference type="Pfam" id="PF00089">
    <property type="entry name" value="Trypsin"/>
    <property type="match status" value="1"/>
</dbReference>
<dbReference type="CDD" id="cd00190">
    <property type="entry name" value="Tryp_SPc"/>
    <property type="match status" value="1"/>
</dbReference>
<evidence type="ECO:0000256" key="5">
    <source>
        <dbReference type="ARBA" id="ARBA00022825"/>
    </source>
</evidence>
<keyword evidence="6" id="KW-1015">Disulfide bond</keyword>
<dbReference type="InterPro" id="IPR001314">
    <property type="entry name" value="Peptidase_S1A"/>
</dbReference>
<dbReference type="InterPro" id="IPR043504">
    <property type="entry name" value="Peptidase_S1_PA_chymotrypsin"/>
</dbReference>
<dbReference type="InterPro" id="IPR018114">
    <property type="entry name" value="TRYPSIN_HIS"/>
</dbReference>
<dbReference type="PROSITE" id="PS00134">
    <property type="entry name" value="TRYPSIN_HIS"/>
    <property type="match status" value="1"/>
</dbReference>
<keyword evidence="4 8" id="KW-0378">Hydrolase</keyword>
<comment type="similarity">
    <text evidence="7">Belongs to the peptidase S1 family. CLIP subfamily.</text>
</comment>
<dbReference type="PROSITE" id="PS00135">
    <property type="entry name" value="TRYPSIN_SER"/>
    <property type="match status" value="1"/>
</dbReference>
<evidence type="ECO:0000256" key="3">
    <source>
        <dbReference type="ARBA" id="ARBA00022670"/>
    </source>
</evidence>
<dbReference type="SUPFAM" id="SSF50494">
    <property type="entry name" value="Trypsin-like serine proteases"/>
    <property type="match status" value="1"/>
</dbReference>
<evidence type="ECO:0000256" key="8">
    <source>
        <dbReference type="RuleBase" id="RU363034"/>
    </source>
</evidence>
<evidence type="ECO:0000256" key="1">
    <source>
        <dbReference type="ARBA" id="ARBA00004613"/>
    </source>
</evidence>
<keyword evidence="9" id="KW-0732">Signal</keyword>
<dbReference type="InterPro" id="IPR009003">
    <property type="entry name" value="Peptidase_S1_PA"/>
</dbReference>
<evidence type="ECO:0000256" key="2">
    <source>
        <dbReference type="ARBA" id="ARBA00022525"/>
    </source>
</evidence>
<sequence>MSPLILALCFLVATVTADTDNGHKILKPGDELTLWPMVESKRSITKWSFEACEGCRIVLSCVILISSCEDHVLTIDDGLTTKTYCGEGVDYALRNSHLNKIKLSVETAHSKAGSFCRVFVTKPYTNLKYDEADSSEDGLGKGATRQPSCKCGWANKSPGRIVGGRETAVNEYPFAVLIMLKTRKFIYCGGSIISPYHVLTAAHCVRPYRGLRLSVIVGEHDTRTDKETPHTKILDVEKAIEHPDYVERGNHNDIAVLKLKTKIEFNDAVGPVCLPSSSNLNLQNEQIKVMGWGLTKTDGEPSPVLLKVNLRVIDLDICRTMYASVQNNSTYQICTWAPERDSCQGDSGGPLVWQSPETKRLTQAAVVSFGRDCGSQDPAVNSDVSYFLDWIKKTVSETSDEKLCI</sequence>
<evidence type="ECO:0000256" key="9">
    <source>
        <dbReference type="SAM" id="SignalP"/>
    </source>
</evidence>
<keyword evidence="5 8" id="KW-0720">Serine protease</keyword>
<proteinExistence type="evidence at transcript level"/>
<dbReference type="GO" id="GO:0006508">
    <property type="term" value="P:proteolysis"/>
    <property type="evidence" value="ECO:0007669"/>
    <property type="project" value="UniProtKB-KW"/>
</dbReference>
<dbReference type="PRINTS" id="PR00722">
    <property type="entry name" value="CHYMOTRYPSIN"/>
</dbReference>
<dbReference type="AlphaFoldDB" id="A0A1Q1NPH5"/>
<dbReference type="PANTHER" id="PTHR24256">
    <property type="entry name" value="TRYPTASE-RELATED"/>
    <property type="match status" value="1"/>
</dbReference>
<evidence type="ECO:0000256" key="7">
    <source>
        <dbReference type="ARBA" id="ARBA00024195"/>
    </source>
</evidence>
<reference evidence="11" key="1">
    <citation type="journal article" date="2017" name="Mol. Cell. Proteomics">
        <title>Melt with this kiss: Paralysing and liquefying venom of the assassin bug Pristhesancus plagipennis (Hemiptera: Reduviidae).</title>
        <authorList>
            <person name="Walker A.A."/>
            <person name="Madio B."/>
            <person name="Jin J."/>
            <person name="Undheim E.A."/>
            <person name="Fry B.G."/>
            <person name="King G.F."/>
        </authorList>
    </citation>
    <scope>NUCLEOTIDE SEQUENCE</scope>
    <source>
        <tissue evidence="11">Venom/labial gland</tissue>
    </source>
</reference>
<comment type="subcellular location">
    <subcellularLocation>
        <location evidence="1">Secreted</location>
    </subcellularLocation>
</comment>
<evidence type="ECO:0000256" key="4">
    <source>
        <dbReference type="ARBA" id="ARBA00022801"/>
    </source>
</evidence>
<keyword evidence="2" id="KW-0964">Secreted</keyword>
<evidence type="ECO:0000259" key="10">
    <source>
        <dbReference type="PROSITE" id="PS50240"/>
    </source>
</evidence>
<feature type="domain" description="Peptidase S1" evidence="10">
    <location>
        <begin position="161"/>
        <end position="396"/>
    </location>
</feature>
<dbReference type="InterPro" id="IPR051487">
    <property type="entry name" value="Ser/Thr_Proteases_Immune/Dev"/>
</dbReference>
<name>A0A1Q1NPH5_PRIPG</name>
<dbReference type="SMART" id="SM00020">
    <property type="entry name" value="Tryp_SPc"/>
    <property type="match status" value="1"/>
</dbReference>
<dbReference type="InterPro" id="IPR001254">
    <property type="entry name" value="Trypsin_dom"/>
</dbReference>
<dbReference type="GO" id="GO:0004252">
    <property type="term" value="F:serine-type endopeptidase activity"/>
    <property type="evidence" value="ECO:0007669"/>
    <property type="project" value="InterPro"/>
</dbReference>
<feature type="chain" id="PRO_5012953112" evidence="9">
    <location>
        <begin position="18"/>
        <end position="405"/>
    </location>
</feature>
<accession>A0A1Q1NPH5</accession>
<protein>
    <submittedName>
        <fullName evidence="11">Venom s1 protease 7</fullName>
    </submittedName>
</protein>
<evidence type="ECO:0000256" key="6">
    <source>
        <dbReference type="ARBA" id="ARBA00023157"/>
    </source>
</evidence>
<dbReference type="FunFam" id="2.40.10.10:FF:000015">
    <property type="entry name" value="Atrial natriuretic peptide-converting enzyme"/>
    <property type="match status" value="1"/>
</dbReference>
<evidence type="ECO:0000313" key="11">
    <source>
        <dbReference type="EMBL" id="AQM58421.1"/>
    </source>
</evidence>